<dbReference type="PROSITE" id="PS50234">
    <property type="entry name" value="VWFA"/>
    <property type="match status" value="1"/>
</dbReference>
<dbReference type="InterPro" id="IPR052229">
    <property type="entry name" value="Collagen-VI/PIF"/>
</dbReference>
<evidence type="ECO:0008006" key="9">
    <source>
        <dbReference type="Google" id="ProtNLM"/>
    </source>
</evidence>
<feature type="compositionally biased region" description="Low complexity" evidence="4">
    <location>
        <begin position="184"/>
        <end position="193"/>
    </location>
</feature>
<dbReference type="AlphaFoldDB" id="A0A2G9TW10"/>
<keyword evidence="1" id="KW-0436">Ligase</keyword>
<evidence type="ECO:0000259" key="6">
    <source>
        <dbReference type="PROSITE" id="PS50979"/>
    </source>
</evidence>
<keyword evidence="3" id="KW-0067">ATP-binding</keyword>
<protein>
    <recommendedName>
        <fullName evidence="9">VWFA domain-containing protein</fullName>
    </recommendedName>
</protein>
<feature type="region of interest" description="Disordered" evidence="4">
    <location>
        <begin position="1"/>
        <end position="20"/>
    </location>
</feature>
<keyword evidence="2" id="KW-0547">Nucleotide-binding</keyword>
<sequence>PVTVPGPKVRPVYRRKDNEAELEKVATRDVHAAPPPLAQTFSVSSDPPSVTTQNTADVIKRTADREQPNTTTTDRPRIIPPVTVPSPKFRAVYRRKDKENEQEKAAAHDALPTPQPLVHASLAPSQPPATTRASVRGEAHRPPIHTAVSTSFIEIRTPFTPPPHTPGPVHNQRATTPRTHAQPAVATSRPVRVTTTTAVDRTPPGCIADVTFLMDFSDGTGDKSKEELFRMEPTGGTTRTGEALQYAIREFGNRKHGARKNARKFIVLFTDGYAQEDFVHKDAVSAWTVSLLSGYIYPLAKCPESGREKDVLVANRGEVAARIIRTLREMEIESIGIYTYEDRFTQHRLVELPALFNAIPK</sequence>
<dbReference type="OrthoDB" id="10256829at2759"/>
<dbReference type="GO" id="GO:0005524">
    <property type="term" value="F:ATP binding"/>
    <property type="evidence" value="ECO:0007669"/>
    <property type="project" value="UniProtKB-KW"/>
</dbReference>
<dbReference type="Gene3D" id="3.40.50.20">
    <property type="match status" value="1"/>
</dbReference>
<feature type="compositionally biased region" description="Basic and acidic residues" evidence="4">
    <location>
        <begin position="58"/>
        <end position="67"/>
    </location>
</feature>
<keyword evidence="8" id="KW-1185">Reference proteome</keyword>
<dbReference type="PROSITE" id="PS50979">
    <property type="entry name" value="BC"/>
    <property type="match status" value="1"/>
</dbReference>
<dbReference type="PANTHER" id="PTHR22588:SF12">
    <property type="entry name" value="VWFA DOMAIN-CONTAINING PROTEIN"/>
    <property type="match status" value="1"/>
</dbReference>
<proteinExistence type="predicted"/>
<evidence type="ECO:0000256" key="3">
    <source>
        <dbReference type="ARBA" id="ARBA00022840"/>
    </source>
</evidence>
<gene>
    <name evidence="7" type="ORF">TELCIR_16290</name>
</gene>
<dbReference type="InterPro" id="IPR016185">
    <property type="entry name" value="PreATP-grasp_dom_sf"/>
</dbReference>
<reference evidence="7 8" key="1">
    <citation type="submission" date="2015-09" db="EMBL/GenBank/DDBJ databases">
        <title>Draft genome of the parasitic nematode Teladorsagia circumcincta isolate WARC Sus (inbred).</title>
        <authorList>
            <person name="Mitreva M."/>
        </authorList>
    </citation>
    <scope>NUCLEOTIDE SEQUENCE [LARGE SCALE GENOMIC DNA]</scope>
    <source>
        <strain evidence="7 8">S</strain>
    </source>
</reference>
<dbReference type="Pfam" id="PF00092">
    <property type="entry name" value="VWA"/>
    <property type="match status" value="1"/>
</dbReference>
<feature type="domain" description="Biotin carboxylation" evidence="6">
    <location>
        <begin position="307"/>
        <end position="361"/>
    </location>
</feature>
<dbReference type="GO" id="GO:0016874">
    <property type="term" value="F:ligase activity"/>
    <property type="evidence" value="ECO:0007669"/>
    <property type="project" value="UniProtKB-KW"/>
</dbReference>
<organism evidence="7 8">
    <name type="scientific">Teladorsagia circumcincta</name>
    <name type="common">Brown stomach worm</name>
    <name type="synonym">Ostertagia circumcincta</name>
    <dbReference type="NCBI Taxonomy" id="45464"/>
    <lineage>
        <taxon>Eukaryota</taxon>
        <taxon>Metazoa</taxon>
        <taxon>Ecdysozoa</taxon>
        <taxon>Nematoda</taxon>
        <taxon>Chromadorea</taxon>
        <taxon>Rhabditida</taxon>
        <taxon>Rhabditina</taxon>
        <taxon>Rhabditomorpha</taxon>
        <taxon>Strongyloidea</taxon>
        <taxon>Trichostrongylidae</taxon>
        <taxon>Teladorsagia</taxon>
    </lineage>
</organism>
<feature type="compositionally biased region" description="Basic and acidic residues" evidence="4">
    <location>
        <begin position="94"/>
        <end position="107"/>
    </location>
</feature>
<dbReference type="SUPFAM" id="SSF52440">
    <property type="entry name" value="PreATP-grasp domain"/>
    <property type="match status" value="1"/>
</dbReference>
<evidence type="ECO:0000259" key="5">
    <source>
        <dbReference type="PROSITE" id="PS50234"/>
    </source>
</evidence>
<feature type="region of interest" description="Disordered" evidence="4">
    <location>
        <begin position="161"/>
        <end position="193"/>
    </location>
</feature>
<feature type="non-terminal residue" evidence="7">
    <location>
        <position position="1"/>
    </location>
</feature>
<evidence type="ECO:0000313" key="7">
    <source>
        <dbReference type="EMBL" id="PIO62164.1"/>
    </source>
</evidence>
<name>A0A2G9TW10_TELCI</name>
<dbReference type="Gene3D" id="3.40.50.410">
    <property type="entry name" value="von Willebrand factor, type A domain"/>
    <property type="match status" value="1"/>
</dbReference>
<dbReference type="PANTHER" id="PTHR22588">
    <property type="entry name" value="VWFA DOMAIN-CONTAINING PROTEIN"/>
    <property type="match status" value="1"/>
</dbReference>
<dbReference type="EMBL" id="KZ352475">
    <property type="protein sequence ID" value="PIO62164.1"/>
    <property type="molecule type" value="Genomic_DNA"/>
</dbReference>
<dbReference type="SUPFAM" id="SSF53300">
    <property type="entry name" value="vWA-like"/>
    <property type="match status" value="1"/>
</dbReference>
<evidence type="ECO:0000313" key="8">
    <source>
        <dbReference type="Proteomes" id="UP000230423"/>
    </source>
</evidence>
<feature type="region of interest" description="Disordered" evidence="4">
    <location>
        <begin position="26"/>
        <end position="138"/>
    </location>
</feature>
<dbReference type="Pfam" id="PF00289">
    <property type="entry name" value="Biotin_carb_N"/>
    <property type="match status" value="1"/>
</dbReference>
<feature type="compositionally biased region" description="Polar residues" evidence="4">
    <location>
        <begin position="39"/>
        <end position="56"/>
    </location>
</feature>
<accession>A0A2G9TW10</accession>
<dbReference type="InterPro" id="IPR011764">
    <property type="entry name" value="Biotin_carboxylation_dom"/>
</dbReference>
<dbReference type="Proteomes" id="UP000230423">
    <property type="component" value="Unassembled WGS sequence"/>
</dbReference>
<evidence type="ECO:0000256" key="2">
    <source>
        <dbReference type="ARBA" id="ARBA00022741"/>
    </source>
</evidence>
<dbReference type="InterPro" id="IPR002035">
    <property type="entry name" value="VWF_A"/>
</dbReference>
<evidence type="ECO:0000256" key="4">
    <source>
        <dbReference type="SAM" id="MobiDB-lite"/>
    </source>
</evidence>
<evidence type="ECO:0000256" key="1">
    <source>
        <dbReference type="ARBA" id="ARBA00022598"/>
    </source>
</evidence>
<dbReference type="InterPro" id="IPR036465">
    <property type="entry name" value="vWFA_dom_sf"/>
</dbReference>
<feature type="domain" description="VWFA" evidence="5">
    <location>
        <begin position="235"/>
        <end position="359"/>
    </location>
</feature>
<dbReference type="InterPro" id="IPR005481">
    <property type="entry name" value="BC-like_N"/>
</dbReference>